<feature type="domain" description="4Fe-4S ferredoxin-type" evidence="4">
    <location>
        <begin position="1"/>
        <end position="30"/>
    </location>
</feature>
<sequence length="605" mass="67934">MIKILDKKNCTGCCACVDICAKSAITLQTDNEGFWYPSINESLCVNCGLCNKVCPVENIPKAKQENFEKPACFAGINKNLYVRFDSTSGGLFSALADRTFREGGLVGGAITDEDFNATQVLIDKKSDLEKLRSSKYYQSNASGFYKSVKAALLSGKKVLVCGMPCQMAALRNFLGKDYENLIIVDLICLCIPSPKVFKKYIEDVGEKYGSPVVATKAKCKELGWRKLTQLFILEDGRHIYQPHDENPFQFFYMNTKTSCRPSCYDCKFKGFPRIADITIGDFWGGKNNHVYTKEFKKEFDNDLGTSVVIVNSQKGLDYLNACRSSLKIKEIPFETVLPGNVALLHSIPSSTINREEFYENLDKHTFTELFNIYNKKNLSGKQRLKKILKRYYGLFKHYKFNVFSYFRLIVFNGFVKTFFSDKNLIIPLKKSICRFANKKNINLNGGDLIIGTKRVKGSNLETRFIVEGSGKVDVKGKVSVGYGADIEVFDGGHLEMGYCWSNINNEIICANSIKIGNYVGMGRNVCIRDNNGGHFINRPFYKDSRPVMIEDKAWICSNVTIMPGVTIGEGAIVGENSFVTENVPPYTMVSGNPAKIVDTDVLYKM</sequence>
<dbReference type="SUPFAM" id="SSF54862">
    <property type="entry name" value="4Fe-4S ferredoxins"/>
    <property type="match status" value="1"/>
</dbReference>
<evidence type="ECO:0000256" key="3">
    <source>
        <dbReference type="ARBA" id="ARBA00023014"/>
    </source>
</evidence>
<gene>
    <name evidence="5" type="ORF">IWA51_05960</name>
</gene>
<dbReference type="KEGG" id="tper:IWA51_05960"/>
<dbReference type="PROSITE" id="PS00198">
    <property type="entry name" value="4FE4S_FER_1"/>
    <property type="match status" value="1"/>
</dbReference>
<dbReference type="Proteomes" id="UP000595224">
    <property type="component" value="Chromosome"/>
</dbReference>
<feature type="domain" description="4Fe-4S ferredoxin-type" evidence="4">
    <location>
        <begin position="35"/>
        <end position="64"/>
    </location>
</feature>
<dbReference type="PROSITE" id="PS51379">
    <property type="entry name" value="4FE4S_FER_2"/>
    <property type="match status" value="2"/>
</dbReference>
<protein>
    <submittedName>
        <fullName evidence="5">Coenzyme F420 hydrogenase/dehydrogenase, beta subunit C-terminal domain</fullName>
    </submittedName>
</protein>
<dbReference type="Pfam" id="PF12838">
    <property type="entry name" value="Fer4_7"/>
    <property type="match status" value="1"/>
</dbReference>
<proteinExistence type="predicted"/>
<organism evidence="5 6">
    <name type="scientific">Treponema peruense</name>
    <dbReference type="NCBI Taxonomy" id="2787628"/>
    <lineage>
        <taxon>Bacteria</taxon>
        <taxon>Pseudomonadati</taxon>
        <taxon>Spirochaetota</taxon>
        <taxon>Spirochaetia</taxon>
        <taxon>Spirochaetales</taxon>
        <taxon>Treponemataceae</taxon>
        <taxon>Treponema</taxon>
    </lineage>
</organism>
<dbReference type="PANTHER" id="PTHR43193:SF2">
    <property type="entry name" value="POLYFERREDOXIN PROTEIN FWDF"/>
    <property type="match status" value="1"/>
</dbReference>
<dbReference type="GO" id="GO:0046872">
    <property type="term" value="F:metal ion binding"/>
    <property type="evidence" value="ECO:0007669"/>
    <property type="project" value="UniProtKB-KW"/>
</dbReference>
<evidence type="ECO:0000256" key="2">
    <source>
        <dbReference type="ARBA" id="ARBA00023004"/>
    </source>
</evidence>
<evidence type="ECO:0000256" key="1">
    <source>
        <dbReference type="ARBA" id="ARBA00022723"/>
    </source>
</evidence>
<dbReference type="SUPFAM" id="SSF51161">
    <property type="entry name" value="Trimeric LpxA-like enzymes"/>
    <property type="match status" value="1"/>
</dbReference>
<evidence type="ECO:0000313" key="5">
    <source>
        <dbReference type="EMBL" id="QQA02119.1"/>
    </source>
</evidence>
<dbReference type="Pfam" id="PF04432">
    <property type="entry name" value="FrhB_FdhB_C"/>
    <property type="match status" value="1"/>
</dbReference>
<dbReference type="EMBL" id="CP064936">
    <property type="protein sequence ID" value="QQA02119.1"/>
    <property type="molecule type" value="Genomic_DNA"/>
</dbReference>
<keyword evidence="6" id="KW-1185">Reference proteome</keyword>
<name>A0A7T3RFJ6_9SPIR</name>
<dbReference type="InterPro" id="IPR052977">
    <property type="entry name" value="Polyferredoxin-like_ET"/>
</dbReference>
<dbReference type="CDD" id="cd04647">
    <property type="entry name" value="LbH_MAT_like"/>
    <property type="match status" value="1"/>
</dbReference>
<dbReference type="InterPro" id="IPR017896">
    <property type="entry name" value="4Fe4S_Fe-S-bd"/>
</dbReference>
<dbReference type="InterPro" id="IPR001451">
    <property type="entry name" value="Hexapep"/>
</dbReference>
<dbReference type="PANTHER" id="PTHR43193">
    <property type="match status" value="1"/>
</dbReference>
<keyword evidence="3" id="KW-0411">Iron-sulfur</keyword>
<reference evidence="5 6" key="1">
    <citation type="submission" date="2020-11" db="EMBL/GenBank/DDBJ databases">
        <title>Treponema Peruensis nv. sp., first commensal Treponema isolated from human feces.</title>
        <authorList>
            <person name="Belkhou C."/>
            <person name="Raes J."/>
        </authorList>
    </citation>
    <scope>NUCLEOTIDE SEQUENCE [LARGE SCALE GENOMIC DNA]</scope>
    <source>
        <strain evidence="5 6">RCC2812</strain>
    </source>
</reference>
<dbReference type="Gene3D" id="2.160.10.10">
    <property type="entry name" value="Hexapeptide repeat proteins"/>
    <property type="match status" value="1"/>
</dbReference>
<dbReference type="InterPro" id="IPR011004">
    <property type="entry name" value="Trimer_LpxA-like_sf"/>
</dbReference>
<keyword evidence="2" id="KW-0408">Iron</keyword>
<evidence type="ECO:0000259" key="4">
    <source>
        <dbReference type="PROSITE" id="PS51379"/>
    </source>
</evidence>
<evidence type="ECO:0000313" key="6">
    <source>
        <dbReference type="Proteomes" id="UP000595224"/>
    </source>
</evidence>
<dbReference type="Pfam" id="PF00132">
    <property type="entry name" value="Hexapep"/>
    <property type="match status" value="1"/>
</dbReference>
<dbReference type="InterPro" id="IPR007525">
    <property type="entry name" value="FrhB_FdhB_C"/>
</dbReference>
<accession>A0A7T3RFJ6</accession>
<dbReference type="RefSeq" id="WP_198443581.1">
    <property type="nucleotide sequence ID" value="NZ_CBCSHE010000006.1"/>
</dbReference>
<dbReference type="GO" id="GO:0051536">
    <property type="term" value="F:iron-sulfur cluster binding"/>
    <property type="evidence" value="ECO:0007669"/>
    <property type="project" value="UniProtKB-KW"/>
</dbReference>
<dbReference type="Gene3D" id="3.30.70.20">
    <property type="match status" value="1"/>
</dbReference>
<dbReference type="AlphaFoldDB" id="A0A7T3RFJ6"/>
<keyword evidence="1" id="KW-0479">Metal-binding</keyword>
<dbReference type="InterPro" id="IPR017900">
    <property type="entry name" value="4Fe4S_Fe_S_CS"/>
</dbReference>